<keyword evidence="3" id="KW-1185">Reference proteome</keyword>
<gene>
    <name evidence="2" type="ORF">HMPREF9707_00595</name>
</gene>
<dbReference type="HOGENOM" id="CLU_2057871_0_0_9"/>
<accession>K1LR75</accession>
<proteinExistence type="predicted"/>
<dbReference type="RefSeq" id="WP_006701258.1">
    <property type="nucleotide sequence ID" value="NZ_JH932300.1"/>
</dbReference>
<dbReference type="STRING" id="883112.HMPREF9707_00595"/>
<organism evidence="2 3">
    <name type="scientific">Falseniella ignava CCUG 37419</name>
    <dbReference type="NCBI Taxonomy" id="883112"/>
    <lineage>
        <taxon>Bacteria</taxon>
        <taxon>Bacillati</taxon>
        <taxon>Bacillota</taxon>
        <taxon>Bacilli</taxon>
        <taxon>Lactobacillales</taxon>
        <taxon>Aerococcaceae</taxon>
        <taxon>Falseniella</taxon>
    </lineage>
</organism>
<sequence>MKTIKSLLSKNAREKLGEVSISLLLSDEFIQTNDILTARDREKLEIIKESYASYVIENFEGKKILSTQDAGEFGIQLLGEKKQEHLVAVYLNSKNKILSHKTIFIGSVNQSVAHPLKKN</sequence>
<dbReference type="PATRIC" id="fig|883112.3.peg.591"/>
<comment type="caution">
    <text evidence="2">The sequence shown here is derived from an EMBL/GenBank/DDBJ whole genome shotgun (WGS) entry which is preliminary data.</text>
</comment>
<evidence type="ECO:0000313" key="2">
    <source>
        <dbReference type="EMBL" id="EKB57296.1"/>
    </source>
</evidence>
<dbReference type="eggNOG" id="COG2003">
    <property type="taxonomic scope" value="Bacteria"/>
</dbReference>
<protein>
    <recommendedName>
        <fullName evidence="1">RadC-like JAB domain-containing protein</fullName>
    </recommendedName>
</protein>
<dbReference type="Proteomes" id="UP000005147">
    <property type="component" value="Unassembled WGS sequence"/>
</dbReference>
<dbReference type="Gene3D" id="3.40.140.10">
    <property type="entry name" value="Cytidine Deaminase, domain 2"/>
    <property type="match status" value="1"/>
</dbReference>
<reference evidence="2 3" key="1">
    <citation type="submission" date="2012-07" db="EMBL/GenBank/DDBJ databases">
        <title>The Genome Sequence of Facklamia ignava CCUG 37419.</title>
        <authorList>
            <consortium name="The Broad Institute Genome Sequencing Platform"/>
            <person name="Earl A."/>
            <person name="Ward D."/>
            <person name="Feldgarden M."/>
            <person name="Gevers D."/>
            <person name="Huys G."/>
            <person name="Walker B."/>
            <person name="Young S.K."/>
            <person name="Zeng Q."/>
            <person name="Gargeya S."/>
            <person name="Fitzgerald M."/>
            <person name="Haas B."/>
            <person name="Abouelleil A."/>
            <person name="Alvarado L."/>
            <person name="Arachchi H.M."/>
            <person name="Berlin A.M."/>
            <person name="Chapman S.B."/>
            <person name="Goldberg J."/>
            <person name="Griggs A."/>
            <person name="Gujja S."/>
            <person name="Hansen M."/>
            <person name="Howarth C."/>
            <person name="Imamovic A."/>
            <person name="Larimer J."/>
            <person name="McCowen C."/>
            <person name="Montmayeur A."/>
            <person name="Murphy C."/>
            <person name="Neiman D."/>
            <person name="Pearson M."/>
            <person name="Priest M."/>
            <person name="Roberts A."/>
            <person name="Saif S."/>
            <person name="Shea T."/>
            <person name="Sisk P."/>
            <person name="Sykes S."/>
            <person name="Wortman J."/>
            <person name="Nusbaum C."/>
            <person name="Birren B."/>
        </authorList>
    </citation>
    <scope>NUCLEOTIDE SEQUENCE [LARGE SCALE GENOMIC DNA]</scope>
    <source>
        <strain evidence="2 3">CCUG 37419</strain>
    </source>
</reference>
<dbReference type="Pfam" id="PF04002">
    <property type="entry name" value="RadC"/>
    <property type="match status" value="1"/>
</dbReference>
<evidence type="ECO:0000313" key="3">
    <source>
        <dbReference type="Proteomes" id="UP000005147"/>
    </source>
</evidence>
<feature type="domain" description="RadC-like JAB" evidence="1">
    <location>
        <begin position="66"/>
        <end position="115"/>
    </location>
</feature>
<name>K1LR75_9LACT</name>
<dbReference type="AlphaFoldDB" id="K1LR75"/>
<dbReference type="EMBL" id="AGZE01000018">
    <property type="protein sequence ID" value="EKB57296.1"/>
    <property type="molecule type" value="Genomic_DNA"/>
</dbReference>
<evidence type="ECO:0000259" key="1">
    <source>
        <dbReference type="Pfam" id="PF04002"/>
    </source>
</evidence>
<dbReference type="InterPro" id="IPR025657">
    <property type="entry name" value="RadC_JAB"/>
</dbReference>